<name>A0ABW4SJG4_9BACL</name>
<dbReference type="EMBL" id="JBHUGI010000034">
    <property type="protein sequence ID" value="MFD1929271.1"/>
    <property type="molecule type" value="Genomic_DNA"/>
</dbReference>
<evidence type="ECO:0000256" key="1">
    <source>
        <dbReference type="SAM" id="MobiDB-lite"/>
    </source>
</evidence>
<evidence type="ECO:0000256" key="2">
    <source>
        <dbReference type="SAM" id="Phobius"/>
    </source>
</evidence>
<feature type="compositionally biased region" description="Low complexity" evidence="1">
    <location>
        <begin position="76"/>
        <end position="119"/>
    </location>
</feature>
<reference evidence="4" key="1">
    <citation type="journal article" date="2019" name="Int. J. Syst. Evol. Microbiol.">
        <title>The Global Catalogue of Microorganisms (GCM) 10K type strain sequencing project: providing services to taxonomists for standard genome sequencing and annotation.</title>
        <authorList>
            <consortium name="The Broad Institute Genomics Platform"/>
            <consortium name="The Broad Institute Genome Sequencing Center for Infectious Disease"/>
            <person name="Wu L."/>
            <person name="Ma J."/>
        </authorList>
    </citation>
    <scope>NUCLEOTIDE SEQUENCE [LARGE SCALE GENOMIC DNA]</scope>
    <source>
        <strain evidence="4">CGMCC 4.7177</strain>
    </source>
</reference>
<evidence type="ECO:0000313" key="4">
    <source>
        <dbReference type="Proteomes" id="UP001597218"/>
    </source>
</evidence>
<dbReference type="RefSeq" id="WP_381539271.1">
    <property type="nucleotide sequence ID" value="NZ_JBHUGI010000034.1"/>
</dbReference>
<sequence>MKKSLKIFLTISLIIILGAGSYLLYLFKFKDYDVADNEIDKIMEDTYSIELPDGTVITVDGEEPAPDKIEEDTADSDAATSGTSDNDSSSDTSSNSNTSSGTNSNNNTVSSTTESSPGTPGTGTSGKNDAAKETTVASIKGKYTPAFESLQSQADGKLNSLIGRAKKEFSDNKAQGKKIDFPYFYNKYYGAAEALEGQTDTVFNSVLNAVEKDLAANGYDKSYAQSYADDYNARKKARRDELLKKAMN</sequence>
<gene>
    <name evidence="3" type="ORF">ACFSFY_14610</name>
</gene>
<feature type="transmembrane region" description="Helical" evidence="2">
    <location>
        <begin position="7"/>
        <end position="27"/>
    </location>
</feature>
<keyword evidence="2" id="KW-0812">Transmembrane</keyword>
<organism evidence="3 4">
    <name type="scientific">Sporosarcina siberiensis</name>
    <dbReference type="NCBI Taxonomy" id="1365606"/>
    <lineage>
        <taxon>Bacteria</taxon>
        <taxon>Bacillati</taxon>
        <taxon>Bacillota</taxon>
        <taxon>Bacilli</taxon>
        <taxon>Bacillales</taxon>
        <taxon>Caryophanaceae</taxon>
        <taxon>Sporosarcina</taxon>
    </lineage>
</organism>
<keyword evidence="4" id="KW-1185">Reference proteome</keyword>
<protein>
    <submittedName>
        <fullName evidence="3">Uncharacterized protein</fullName>
    </submittedName>
</protein>
<comment type="caution">
    <text evidence="3">The sequence shown here is derived from an EMBL/GenBank/DDBJ whole genome shotgun (WGS) entry which is preliminary data.</text>
</comment>
<accession>A0ABW4SJG4</accession>
<feature type="region of interest" description="Disordered" evidence="1">
    <location>
        <begin position="57"/>
        <end position="131"/>
    </location>
</feature>
<dbReference type="Proteomes" id="UP001597218">
    <property type="component" value="Unassembled WGS sequence"/>
</dbReference>
<keyword evidence="2" id="KW-1133">Transmembrane helix</keyword>
<keyword evidence="2" id="KW-0472">Membrane</keyword>
<proteinExistence type="predicted"/>
<feature type="compositionally biased region" description="Acidic residues" evidence="1">
    <location>
        <begin position="60"/>
        <end position="75"/>
    </location>
</feature>
<evidence type="ECO:0000313" key="3">
    <source>
        <dbReference type="EMBL" id="MFD1929271.1"/>
    </source>
</evidence>